<evidence type="ECO:0000313" key="3">
    <source>
        <dbReference type="Proteomes" id="UP001501237"/>
    </source>
</evidence>
<comment type="caution">
    <text evidence="2">The sequence shown here is derived from an EMBL/GenBank/DDBJ whole genome shotgun (WGS) entry which is preliminary data.</text>
</comment>
<organism evidence="2 3">
    <name type="scientific">Actinocorallia longicatena</name>
    <dbReference type="NCBI Taxonomy" id="111803"/>
    <lineage>
        <taxon>Bacteria</taxon>
        <taxon>Bacillati</taxon>
        <taxon>Actinomycetota</taxon>
        <taxon>Actinomycetes</taxon>
        <taxon>Streptosporangiales</taxon>
        <taxon>Thermomonosporaceae</taxon>
        <taxon>Actinocorallia</taxon>
    </lineage>
</organism>
<protein>
    <submittedName>
        <fullName evidence="2">LLM class F420-dependent oxidoreductase</fullName>
    </submittedName>
</protein>
<dbReference type="InterPro" id="IPR050564">
    <property type="entry name" value="F420-G6PD/mer"/>
</dbReference>
<dbReference type="InterPro" id="IPR036661">
    <property type="entry name" value="Luciferase-like_sf"/>
</dbReference>
<dbReference type="PANTHER" id="PTHR43244">
    <property type="match status" value="1"/>
</dbReference>
<evidence type="ECO:0000313" key="2">
    <source>
        <dbReference type="EMBL" id="GAA3219115.1"/>
    </source>
</evidence>
<accession>A0ABP6QFL4</accession>
<dbReference type="Pfam" id="PF00296">
    <property type="entry name" value="Bac_luciferase"/>
    <property type="match status" value="1"/>
</dbReference>
<keyword evidence="3" id="KW-1185">Reference proteome</keyword>
<feature type="domain" description="Luciferase-like" evidence="1">
    <location>
        <begin position="20"/>
        <end position="258"/>
    </location>
</feature>
<dbReference type="EMBL" id="BAAAUV010000010">
    <property type="protein sequence ID" value="GAA3219115.1"/>
    <property type="molecule type" value="Genomic_DNA"/>
</dbReference>
<reference evidence="3" key="1">
    <citation type="journal article" date="2019" name="Int. J. Syst. Evol. Microbiol.">
        <title>The Global Catalogue of Microorganisms (GCM) 10K type strain sequencing project: providing services to taxonomists for standard genome sequencing and annotation.</title>
        <authorList>
            <consortium name="The Broad Institute Genomics Platform"/>
            <consortium name="The Broad Institute Genome Sequencing Center for Infectious Disease"/>
            <person name="Wu L."/>
            <person name="Ma J."/>
        </authorList>
    </citation>
    <scope>NUCLEOTIDE SEQUENCE [LARGE SCALE GENOMIC DNA]</scope>
    <source>
        <strain evidence="3">JCM 9377</strain>
    </source>
</reference>
<dbReference type="PANTHER" id="PTHR43244:SF2">
    <property type="entry name" value="CONSERVED HYPOTHETICAL ALANINE AND PROLINE-RICH PROTEIN"/>
    <property type="match status" value="1"/>
</dbReference>
<evidence type="ECO:0000259" key="1">
    <source>
        <dbReference type="Pfam" id="PF00296"/>
    </source>
</evidence>
<dbReference type="Proteomes" id="UP001501237">
    <property type="component" value="Unassembled WGS sequence"/>
</dbReference>
<sequence length="280" mass="29673">MTAIRWGVNLPLPGAGRETIERLLDLGYSDVWTGEGGGTDAFTPLAAAAAWSPGLRLGTGVVPAQTRGTGVLAQTALSLAELSGAEVLLGIGSSVPAHVTALNGLPHVRPYDTVRDTLRSLRAALPPGAPVKLLVGALRPGMLRLSLREGDGAITNVLAAGDVPRIVEAAGPLGPGQELVVKIFVHPTEDAERARAAGRRFLGWILGQAPYRAFHEWLGRGDDIARHLTDDLVDELWPHGSPEELRDRIAAYVHPGVTSVYLHLAENPHVLPDLIPKEHA</sequence>
<dbReference type="SUPFAM" id="SSF51679">
    <property type="entry name" value="Bacterial luciferase-like"/>
    <property type="match status" value="1"/>
</dbReference>
<gene>
    <name evidence="2" type="ORF">GCM10010468_42990</name>
</gene>
<dbReference type="RefSeq" id="WP_344831105.1">
    <property type="nucleotide sequence ID" value="NZ_BAAAUV010000010.1"/>
</dbReference>
<dbReference type="InterPro" id="IPR011251">
    <property type="entry name" value="Luciferase-like_dom"/>
</dbReference>
<dbReference type="Gene3D" id="3.20.20.30">
    <property type="entry name" value="Luciferase-like domain"/>
    <property type="match status" value="1"/>
</dbReference>
<proteinExistence type="predicted"/>
<name>A0ABP6QFL4_9ACTN</name>